<gene>
    <name evidence="1" type="ORF">Patl1_28045</name>
</gene>
<accession>A0ACC1BEC2</accession>
<protein>
    <submittedName>
        <fullName evidence="1">Uncharacterized protein</fullName>
    </submittedName>
</protein>
<dbReference type="EMBL" id="CM047901">
    <property type="protein sequence ID" value="KAJ0097278.1"/>
    <property type="molecule type" value="Genomic_DNA"/>
</dbReference>
<keyword evidence="2" id="KW-1185">Reference proteome</keyword>
<evidence type="ECO:0000313" key="2">
    <source>
        <dbReference type="Proteomes" id="UP001164250"/>
    </source>
</evidence>
<reference evidence="2" key="1">
    <citation type="journal article" date="2023" name="G3 (Bethesda)">
        <title>Genome assembly and association tests identify interacting loci associated with vigor, precocity, and sex in interspecific pistachio rootstocks.</title>
        <authorList>
            <person name="Palmer W."/>
            <person name="Jacygrad E."/>
            <person name="Sagayaradj S."/>
            <person name="Cavanaugh K."/>
            <person name="Han R."/>
            <person name="Bertier L."/>
            <person name="Beede B."/>
            <person name="Kafkas S."/>
            <person name="Golino D."/>
            <person name="Preece J."/>
            <person name="Michelmore R."/>
        </authorList>
    </citation>
    <scope>NUCLEOTIDE SEQUENCE [LARGE SCALE GENOMIC DNA]</scope>
</reference>
<organism evidence="1 2">
    <name type="scientific">Pistacia atlantica</name>
    <dbReference type="NCBI Taxonomy" id="434234"/>
    <lineage>
        <taxon>Eukaryota</taxon>
        <taxon>Viridiplantae</taxon>
        <taxon>Streptophyta</taxon>
        <taxon>Embryophyta</taxon>
        <taxon>Tracheophyta</taxon>
        <taxon>Spermatophyta</taxon>
        <taxon>Magnoliopsida</taxon>
        <taxon>eudicotyledons</taxon>
        <taxon>Gunneridae</taxon>
        <taxon>Pentapetalae</taxon>
        <taxon>rosids</taxon>
        <taxon>malvids</taxon>
        <taxon>Sapindales</taxon>
        <taxon>Anacardiaceae</taxon>
        <taxon>Pistacia</taxon>
    </lineage>
</organism>
<sequence>MGLVEWVWDLYGSGKLLLAVDEKLGVDVDEKQVECLMVVGLWCAHPDRSFRPSIRQVIQVLNFETAMPNLPMKMPVLMYHIPTDPLVSSGEPFITNSSIEVGR</sequence>
<dbReference type="Proteomes" id="UP001164250">
    <property type="component" value="Chromosome 5"/>
</dbReference>
<comment type="caution">
    <text evidence="1">The sequence shown here is derived from an EMBL/GenBank/DDBJ whole genome shotgun (WGS) entry which is preliminary data.</text>
</comment>
<evidence type="ECO:0000313" key="1">
    <source>
        <dbReference type="EMBL" id="KAJ0097278.1"/>
    </source>
</evidence>
<name>A0ACC1BEC2_9ROSI</name>
<proteinExistence type="predicted"/>